<dbReference type="GO" id="GO:0008270">
    <property type="term" value="F:zinc ion binding"/>
    <property type="evidence" value="ECO:0007669"/>
    <property type="project" value="InterPro"/>
</dbReference>
<dbReference type="InterPro" id="IPR036864">
    <property type="entry name" value="Zn2-C6_fun-type_DNA-bd_sf"/>
</dbReference>
<dbReference type="STRING" id="1231657.A0A1Y1ZPT3"/>
<evidence type="ECO:0000256" key="2">
    <source>
        <dbReference type="ARBA" id="ARBA00022833"/>
    </source>
</evidence>
<dbReference type="Pfam" id="PF00172">
    <property type="entry name" value="Zn_clus"/>
    <property type="match status" value="1"/>
</dbReference>
<evidence type="ECO:0000256" key="4">
    <source>
        <dbReference type="ARBA" id="ARBA00023125"/>
    </source>
</evidence>
<dbReference type="AlphaFoldDB" id="A0A1Y1ZPT3"/>
<keyword evidence="6" id="KW-0539">Nucleus</keyword>
<keyword evidence="2" id="KW-0862">Zinc</keyword>
<protein>
    <submittedName>
        <fullName evidence="8">C6 zinc finger domain protein</fullName>
    </submittedName>
</protein>
<dbReference type="PROSITE" id="PS50048">
    <property type="entry name" value="ZN2_CY6_FUNGAL_2"/>
    <property type="match status" value="1"/>
</dbReference>
<organism evidence="8 9">
    <name type="scientific">Clohesyomyces aquaticus</name>
    <dbReference type="NCBI Taxonomy" id="1231657"/>
    <lineage>
        <taxon>Eukaryota</taxon>
        <taxon>Fungi</taxon>
        <taxon>Dikarya</taxon>
        <taxon>Ascomycota</taxon>
        <taxon>Pezizomycotina</taxon>
        <taxon>Dothideomycetes</taxon>
        <taxon>Pleosporomycetidae</taxon>
        <taxon>Pleosporales</taxon>
        <taxon>Lindgomycetaceae</taxon>
        <taxon>Clohesyomyces</taxon>
    </lineage>
</organism>
<evidence type="ECO:0000256" key="3">
    <source>
        <dbReference type="ARBA" id="ARBA00023015"/>
    </source>
</evidence>
<evidence type="ECO:0000256" key="5">
    <source>
        <dbReference type="ARBA" id="ARBA00023163"/>
    </source>
</evidence>
<evidence type="ECO:0000256" key="6">
    <source>
        <dbReference type="ARBA" id="ARBA00023242"/>
    </source>
</evidence>
<dbReference type="PROSITE" id="PS00463">
    <property type="entry name" value="ZN2_CY6_FUNGAL_1"/>
    <property type="match status" value="1"/>
</dbReference>
<dbReference type="PANTHER" id="PTHR36206">
    <property type="entry name" value="ASPERCRYPTIN BIOSYNTHESIS CLUSTER-SPECIFIC TRANSCRIPTION REGULATOR ATNN-RELATED"/>
    <property type="match status" value="1"/>
</dbReference>
<evidence type="ECO:0000313" key="8">
    <source>
        <dbReference type="EMBL" id="ORY11825.1"/>
    </source>
</evidence>
<dbReference type="GO" id="GO:0000981">
    <property type="term" value="F:DNA-binding transcription factor activity, RNA polymerase II-specific"/>
    <property type="evidence" value="ECO:0007669"/>
    <property type="project" value="InterPro"/>
</dbReference>
<dbReference type="Proteomes" id="UP000193144">
    <property type="component" value="Unassembled WGS sequence"/>
</dbReference>
<dbReference type="InterPro" id="IPR052360">
    <property type="entry name" value="Transcr_Regulatory_Proteins"/>
</dbReference>
<dbReference type="InterPro" id="IPR021858">
    <property type="entry name" value="Fun_TF"/>
</dbReference>
<keyword evidence="1" id="KW-0479">Metal-binding</keyword>
<dbReference type="Pfam" id="PF11951">
    <property type="entry name" value="Fungal_trans_2"/>
    <property type="match status" value="1"/>
</dbReference>
<keyword evidence="3" id="KW-0805">Transcription regulation</keyword>
<name>A0A1Y1ZPT3_9PLEO</name>
<comment type="caution">
    <text evidence="8">The sequence shown here is derived from an EMBL/GenBank/DDBJ whole genome shotgun (WGS) entry which is preliminary data.</text>
</comment>
<dbReference type="PANTHER" id="PTHR36206:SF16">
    <property type="entry name" value="TRANSCRIPTION FACTOR DOMAIN-CONTAINING PROTEIN-RELATED"/>
    <property type="match status" value="1"/>
</dbReference>
<accession>A0A1Y1ZPT3</accession>
<reference evidence="8 9" key="1">
    <citation type="submission" date="2016-07" db="EMBL/GenBank/DDBJ databases">
        <title>Pervasive Adenine N6-methylation of Active Genes in Fungi.</title>
        <authorList>
            <consortium name="DOE Joint Genome Institute"/>
            <person name="Mondo S.J."/>
            <person name="Dannebaum R.O."/>
            <person name="Kuo R.C."/>
            <person name="Labutti K."/>
            <person name="Haridas S."/>
            <person name="Kuo A."/>
            <person name="Salamov A."/>
            <person name="Ahrendt S.R."/>
            <person name="Lipzen A."/>
            <person name="Sullivan W."/>
            <person name="Andreopoulos W.B."/>
            <person name="Clum A."/>
            <person name="Lindquist E."/>
            <person name="Daum C."/>
            <person name="Ramamoorthy G.K."/>
            <person name="Gryganskyi A."/>
            <person name="Culley D."/>
            <person name="Magnuson J.K."/>
            <person name="James T.Y."/>
            <person name="O'Malley M.A."/>
            <person name="Stajich J.E."/>
            <person name="Spatafora J.W."/>
            <person name="Visel A."/>
            <person name="Grigoriev I.V."/>
        </authorList>
    </citation>
    <scope>NUCLEOTIDE SEQUENCE [LARGE SCALE GENOMIC DNA]</scope>
    <source>
        <strain evidence="8 9">CBS 115471</strain>
    </source>
</reference>
<keyword evidence="4" id="KW-0238">DNA-binding</keyword>
<proteinExistence type="predicted"/>
<dbReference type="EMBL" id="MCFA01000057">
    <property type="protein sequence ID" value="ORY11825.1"/>
    <property type="molecule type" value="Genomic_DNA"/>
</dbReference>
<dbReference type="OrthoDB" id="3172332at2759"/>
<dbReference type="SMART" id="SM00066">
    <property type="entry name" value="GAL4"/>
    <property type="match status" value="1"/>
</dbReference>
<sequence>MGGVSQPRKGRKTTAKTGCHTCKTRKVKCDERRPSCRRCACAGRECEGYGVWDNFHRPSQPIGPSDVCIRVPQLRPCVSIRAAGTGEENRYLEWFMCRTAKKISASFTLNFWSKLVFQASFEEPAIMDAILTLSSVHNRERLSSTRSQDIPDDQERFMLQHYTKAISHLQYHFCIKGEASVRVALMTCVVFVCVEFLRGRFQTAQIHLENGIKVLGDLQNDSSARSSHPIDNDIFEAFSRLHIQVELFNLSHRHQLPLPVLRTTRAGSLSSANSTINEAWHRLEHIFYRIFHLTGMCRLHRAPKGNHDNNATFLGQQQQIHIELAQWLQIHVFSKKDLKSPDSDGFRLRLMLNFHAMATIMASTCHRPDDESIYDAHTEQFISIISKATEMWRVRSSGDEPPRPSGSSVDMPHSMCDLGWIPPLYYTALKCRNRRIRHQAVQLLESASHREGIWDSNIASSVARKVVEIEEKEFYRDSGVADDSSLSNMPGPYDLEVPTPLVSYRIRDVQVLLPDGPADSVVISYRVSEDDQDRKEIRVFLEGPPGQKKRLA</sequence>
<evidence type="ECO:0000313" key="9">
    <source>
        <dbReference type="Proteomes" id="UP000193144"/>
    </source>
</evidence>
<dbReference type="Gene3D" id="4.10.240.10">
    <property type="entry name" value="Zn(2)-C6 fungal-type DNA-binding domain"/>
    <property type="match status" value="1"/>
</dbReference>
<dbReference type="GO" id="GO:0003677">
    <property type="term" value="F:DNA binding"/>
    <property type="evidence" value="ECO:0007669"/>
    <property type="project" value="UniProtKB-KW"/>
</dbReference>
<dbReference type="SUPFAM" id="SSF57701">
    <property type="entry name" value="Zn2/Cys6 DNA-binding domain"/>
    <property type="match status" value="1"/>
</dbReference>
<dbReference type="CDD" id="cd00067">
    <property type="entry name" value="GAL4"/>
    <property type="match status" value="1"/>
</dbReference>
<evidence type="ECO:0000256" key="1">
    <source>
        <dbReference type="ARBA" id="ARBA00022723"/>
    </source>
</evidence>
<keyword evidence="9" id="KW-1185">Reference proteome</keyword>
<evidence type="ECO:0000259" key="7">
    <source>
        <dbReference type="PROSITE" id="PS50048"/>
    </source>
</evidence>
<dbReference type="InterPro" id="IPR001138">
    <property type="entry name" value="Zn2Cys6_DnaBD"/>
</dbReference>
<keyword evidence="5" id="KW-0804">Transcription</keyword>
<gene>
    <name evidence="8" type="ORF">BCR34DRAFT_315181</name>
</gene>
<feature type="domain" description="Zn(2)-C6 fungal-type" evidence="7">
    <location>
        <begin position="18"/>
        <end position="46"/>
    </location>
</feature>